<dbReference type="NCBIfam" id="TIGR00066">
    <property type="entry name" value="g_glut_trans"/>
    <property type="match status" value="1"/>
</dbReference>
<keyword evidence="10" id="KW-1185">Reference proteome</keyword>
<reference evidence="9 10" key="1">
    <citation type="submission" date="2014-04" db="EMBL/GenBank/DDBJ databases">
        <title>Evolutionary Origins and Diversification of the Mycorrhizal Mutualists.</title>
        <authorList>
            <consortium name="DOE Joint Genome Institute"/>
            <consortium name="Mycorrhizal Genomics Consortium"/>
            <person name="Kohler A."/>
            <person name="Kuo A."/>
            <person name="Nagy L.G."/>
            <person name="Floudas D."/>
            <person name="Copeland A."/>
            <person name="Barry K.W."/>
            <person name="Cichocki N."/>
            <person name="Veneault-Fourrey C."/>
            <person name="LaButti K."/>
            <person name="Lindquist E.A."/>
            <person name="Lipzen A."/>
            <person name="Lundell T."/>
            <person name="Morin E."/>
            <person name="Murat C."/>
            <person name="Riley R."/>
            <person name="Ohm R."/>
            <person name="Sun H."/>
            <person name="Tunlid A."/>
            <person name="Henrissat B."/>
            <person name="Grigoriev I.V."/>
            <person name="Hibbett D.S."/>
            <person name="Martin F."/>
        </authorList>
    </citation>
    <scope>NUCLEOTIDE SEQUENCE [LARGE SCALE GENOMIC DNA]</scope>
    <source>
        <strain evidence="9 10">Koide BX008</strain>
    </source>
</reference>
<name>A0A0C2XBG8_AMAMK</name>
<dbReference type="GO" id="GO:0103068">
    <property type="term" value="F:leukotriene C4 gamma-glutamyl transferase activity"/>
    <property type="evidence" value="ECO:0007669"/>
    <property type="project" value="UniProtKB-EC"/>
</dbReference>
<feature type="binding site" evidence="7">
    <location>
        <begin position="481"/>
        <end position="482"/>
    </location>
    <ligand>
        <name>L-glutamate</name>
        <dbReference type="ChEBI" id="CHEBI:29985"/>
    </ligand>
</feature>
<evidence type="ECO:0000256" key="3">
    <source>
        <dbReference type="ARBA" id="ARBA00005115"/>
    </source>
</evidence>
<dbReference type="PANTHER" id="PTHR11686">
    <property type="entry name" value="GAMMA GLUTAMYL TRANSPEPTIDASE"/>
    <property type="match status" value="1"/>
</dbReference>
<dbReference type="GO" id="GO:0005886">
    <property type="term" value="C:plasma membrane"/>
    <property type="evidence" value="ECO:0007669"/>
    <property type="project" value="TreeGrafter"/>
</dbReference>
<dbReference type="GO" id="GO:0036374">
    <property type="term" value="F:glutathione hydrolase activity"/>
    <property type="evidence" value="ECO:0007669"/>
    <property type="project" value="UniProtKB-UniRule"/>
</dbReference>
<comment type="catalytic activity">
    <reaction evidence="5 8">
        <text>an N-terminal (5-L-glutamyl)-[peptide] + an alpha-amino acid = 5-L-glutamyl amino acid + an N-terminal L-alpha-aminoacyl-[peptide]</text>
        <dbReference type="Rhea" id="RHEA:23904"/>
        <dbReference type="Rhea" id="RHEA-COMP:9780"/>
        <dbReference type="Rhea" id="RHEA-COMP:9795"/>
        <dbReference type="ChEBI" id="CHEBI:77644"/>
        <dbReference type="ChEBI" id="CHEBI:78597"/>
        <dbReference type="ChEBI" id="CHEBI:78599"/>
        <dbReference type="ChEBI" id="CHEBI:78608"/>
        <dbReference type="EC" id="2.3.2.2"/>
    </reaction>
</comment>
<organism evidence="9 10">
    <name type="scientific">Amanita muscaria (strain Koide BX008)</name>
    <dbReference type="NCBI Taxonomy" id="946122"/>
    <lineage>
        <taxon>Eukaryota</taxon>
        <taxon>Fungi</taxon>
        <taxon>Dikarya</taxon>
        <taxon>Basidiomycota</taxon>
        <taxon>Agaricomycotina</taxon>
        <taxon>Agaricomycetes</taxon>
        <taxon>Agaricomycetidae</taxon>
        <taxon>Agaricales</taxon>
        <taxon>Pluteineae</taxon>
        <taxon>Amanitaceae</taxon>
        <taxon>Amanita</taxon>
    </lineage>
</organism>
<feature type="binding site" evidence="7">
    <location>
        <position position="504"/>
    </location>
    <ligand>
        <name>L-glutamate</name>
        <dbReference type="ChEBI" id="CHEBI:29985"/>
    </ligand>
</feature>
<dbReference type="FunCoup" id="A0A0C2XBG8">
    <property type="interactions" value="99"/>
</dbReference>
<dbReference type="InterPro" id="IPR000101">
    <property type="entry name" value="GGT_peptidase"/>
</dbReference>
<evidence type="ECO:0000256" key="1">
    <source>
        <dbReference type="ARBA" id="ARBA00001049"/>
    </source>
</evidence>
<comment type="catalytic activity">
    <reaction evidence="2 8">
        <text>glutathione + H2O = L-cysteinylglycine + L-glutamate</text>
        <dbReference type="Rhea" id="RHEA:28807"/>
        <dbReference type="ChEBI" id="CHEBI:15377"/>
        <dbReference type="ChEBI" id="CHEBI:29985"/>
        <dbReference type="ChEBI" id="CHEBI:57925"/>
        <dbReference type="ChEBI" id="CHEBI:61694"/>
        <dbReference type="EC" id="3.4.19.13"/>
    </reaction>
</comment>
<dbReference type="InterPro" id="IPR043138">
    <property type="entry name" value="GGT_lsub"/>
</dbReference>
<dbReference type="STRING" id="946122.A0A0C2XBG8"/>
<dbReference type="PRINTS" id="PR01210">
    <property type="entry name" value="GGTRANSPTASE"/>
</dbReference>
<protein>
    <recommendedName>
        <fullName evidence="8">Glutathione hydrolase</fullName>
        <ecNumber evidence="8">2.3.2.2</ecNumber>
        <ecNumber evidence="8">3.4.19.13</ecNumber>
    </recommendedName>
    <alternativeName>
        <fullName evidence="8">Gamma-glutamyltransferase</fullName>
    </alternativeName>
    <alternativeName>
        <fullName evidence="8">Gamma-glutamyltranspeptidase</fullName>
    </alternativeName>
</protein>
<dbReference type="Gene3D" id="3.60.20.40">
    <property type="match status" value="1"/>
</dbReference>
<feature type="active site" description="Nucleophile" evidence="6">
    <location>
        <position position="411"/>
    </location>
</feature>
<dbReference type="FunFam" id="3.60.20.40:FF:000001">
    <property type="entry name" value="Gamma-glutamyltranspeptidase 1"/>
    <property type="match status" value="1"/>
</dbReference>
<dbReference type="GO" id="GO:0006751">
    <property type="term" value="P:glutathione catabolic process"/>
    <property type="evidence" value="ECO:0007669"/>
    <property type="project" value="UniProtKB-UniRule"/>
</dbReference>
<dbReference type="Gene3D" id="1.10.246.130">
    <property type="match status" value="1"/>
</dbReference>
<feature type="binding site" evidence="7">
    <location>
        <position position="453"/>
    </location>
    <ligand>
        <name>L-glutamate</name>
        <dbReference type="ChEBI" id="CHEBI:29985"/>
    </ligand>
</feature>
<feature type="binding site" evidence="7">
    <location>
        <begin position="429"/>
        <end position="431"/>
    </location>
    <ligand>
        <name>L-glutamate</name>
        <dbReference type="ChEBI" id="CHEBI:29985"/>
    </ligand>
</feature>
<comment type="catalytic activity">
    <reaction evidence="1 8">
        <text>an S-substituted glutathione + H2O = an S-substituted L-cysteinylglycine + L-glutamate</text>
        <dbReference type="Rhea" id="RHEA:59468"/>
        <dbReference type="ChEBI" id="CHEBI:15377"/>
        <dbReference type="ChEBI" id="CHEBI:29985"/>
        <dbReference type="ChEBI" id="CHEBI:90779"/>
        <dbReference type="ChEBI" id="CHEBI:143103"/>
        <dbReference type="EC" id="3.4.19.13"/>
    </reaction>
</comment>
<dbReference type="Proteomes" id="UP000054549">
    <property type="component" value="Unassembled WGS sequence"/>
</dbReference>
<evidence type="ECO:0000256" key="4">
    <source>
        <dbReference type="ARBA" id="ARBA00009381"/>
    </source>
</evidence>
<keyword evidence="8" id="KW-0378">Hydrolase</keyword>
<dbReference type="InterPro" id="IPR029055">
    <property type="entry name" value="Ntn_hydrolases_N"/>
</dbReference>
<accession>A0A0C2XBG8</accession>
<comment type="similarity">
    <text evidence="4">Belongs to the gamma-glutamyltransferase family.</text>
</comment>
<dbReference type="UniPathway" id="UPA00204"/>
<gene>
    <name evidence="9" type="ORF">M378DRAFT_75509</name>
</gene>
<evidence type="ECO:0000313" key="9">
    <source>
        <dbReference type="EMBL" id="KIL66173.1"/>
    </source>
</evidence>
<dbReference type="Pfam" id="PF01019">
    <property type="entry name" value="G_glu_transpept"/>
    <property type="match status" value="1"/>
</dbReference>
<evidence type="ECO:0000256" key="2">
    <source>
        <dbReference type="ARBA" id="ARBA00001089"/>
    </source>
</evidence>
<evidence type="ECO:0000256" key="6">
    <source>
        <dbReference type="PIRSR" id="PIRSR600101-1"/>
    </source>
</evidence>
<keyword evidence="8" id="KW-0808">Transferase</keyword>
<dbReference type="GO" id="GO:0000324">
    <property type="term" value="C:fungal-type vacuole"/>
    <property type="evidence" value="ECO:0007669"/>
    <property type="project" value="TreeGrafter"/>
</dbReference>
<dbReference type="PANTHER" id="PTHR11686:SF9">
    <property type="entry name" value="RE13973P"/>
    <property type="match status" value="1"/>
</dbReference>
<proteinExistence type="inferred from homology"/>
<dbReference type="InterPro" id="IPR043137">
    <property type="entry name" value="GGT_ssub_C"/>
</dbReference>
<evidence type="ECO:0000256" key="5">
    <source>
        <dbReference type="ARBA" id="ARBA00047417"/>
    </source>
</evidence>
<sequence length="600" mass="65668">MHAYKIEPLDSLPPTVGDRRTTVWHRLRLILISGIVLLCWYNYKASYGDYRTALPVNGIPQSTLHHSPRLVKARNGAVAAENRRCSLIGVDVLKEGGTAVDAAISSTLCTGVVNMFSSGIGGGGFMLVRLPLKSENSSEAWIIDFRETAPRLANATMFVADPQLARFGGLAVGVPGELRGLEEAHRRWGKLPWKRLVQPSIELADGWEVDAELGRRIPWFKDLMLNNPDWSAIFAPNGVFLKEGEMIRRRNLAQTLRIIADHGADAFYKGPIAEAIVNKANSTGGILSLADLENYSVKVQRAIEGSYNGRRIMTTDAPTSGPVLLHMLNLLEHFDLTFRDGLNTHRMIEALKFGFAARTRISDPDFYTSDKMGKIATKSFAAEIIANVTDDETHLPDYYQPEYDVKHDHGTSHTSVVDSDGMAVAITSTVNLIFGSQVLDPVTGVILNDEMDDFSTPGVPNAFGLWPSPYNYPQAGKRPLSSIAPAIIENPDGTLHLVIGGAGGSRIFGAILQVILNLDWGLDVSQAIEYGRVHNQLYPLMTDADNNYPPVLLRDLRARGHNITVADIHRVAAVVQGIAREGAYLYAASDSRKNGFAAGY</sequence>
<dbReference type="SUPFAM" id="SSF56235">
    <property type="entry name" value="N-terminal nucleophile aminohydrolases (Ntn hydrolases)"/>
    <property type="match status" value="1"/>
</dbReference>
<dbReference type="FunFam" id="1.10.246.130:FF:000001">
    <property type="entry name" value="Gamma-glutamyltransferase 5 isoform 1"/>
    <property type="match status" value="1"/>
</dbReference>
<dbReference type="EMBL" id="KN818237">
    <property type="protein sequence ID" value="KIL66173.1"/>
    <property type="molecule type" value="Genomic_DNA"/>
</dbReference>
<dbReference type="EC" id="3.4.19.13" evidence="8"/>
<comment type="function">
    <text evidence="8">Cleaves the gamma-glutamyl peptide bond of glutathione and glutathione conjugates.</text>
</comment>
<dbReference type="AlphaFoldDB" id="A0A0C2XBG8"/>
<feature type="binding site" evidence="7">
    <location>
        <position position="146"/>
    </location>
    <ligand>
        <name>L-glutamate</name>
        <dbReference type="ChEBI" id="CHEBI:29985"/>
    </ligand>
</feature>
<dbReference type="EC" id="2.3.2.2" evidence="8"/>
<evidence type="ECO:0000256" key="8">
    <source>
        <dbReference type="RuleBase" id="RU368068"/>
    </source>
</evidence>
<evidence type="ECO:0000256" key="7">
    <source>
        <dbReference type="PIRSR" id="PIRSR600101-2"/>
    </source>
</evidence>
<comment type="pathway">
    <text evidence="3 8">Sulfur metabolism; glutathione metabolism.</text>
</comment>
<dbReference type="OrthoDB" id="1081007at2759"/>
<dbReference type="HOGENOM" id="CLU_014813_4_0_1"/>
<evidence type="ECO:0000313" key="10">
    <source>
        <dbReference type="Proteomes" id="UP000054549"/>
    </source>
</evidence>
<keyword evidence="8" id="KW-0012">Acyltransferase</keyword>
<dbReference type="InParanoid" id="A0A0C2XBG8"/>